<keyword evidence="3" id="KW-1185">Reference proteome</keyword>
<keyword evidence="1" id="KW-0472">Membrane</keyword>
<protein>
    <submittedName>
        <fullName evidence="2">Uncharacterized protein</fullName>
    </submittedName>
</protein>
<comment type="caution">
    <text evidence="2">The sequence shown here is derived from an EMBL/GenBank/DDBJ whole genome shotgun (WGS) entry which is preliminary data.</text>
</comment>
<gene>
    <name evidence="2" type="ORF">CAUJ_LOCUS14751</name>
</gene>
<dbReference type="EMBL" id="CAJGYM010000140">
    <property type="protein sequence ID" value="CAD6198846.1"/>
    <property type="molecule type" value="Genomic_DNA"/>
</dbReference>
<organism evidence="2 3">
    <name type="scientific">Caenorhabditis auriculariae</name>
    <dbReference type="NCBI Taxonomy" id="2777116"/>
    <lineage>
        <taxon>Eukaryota</taxon>
        <taxon>Metazoa</taxon>
        <taxon>Ecdysozoa</taxon>
        <taxon>Nematoda</taxon>
        <taxon>Chromadorea</taxon>
        <taxon>Rhabditida</taxon>
        <taxon>Rhabditina</taxon>
        <taxon>Rhabditomorpha</taxon>
        <taxon>Rhabditoidea</taxon>
        <taxon>Rhabditidae</taxon>
        <taxon>Peloderinae</taxon>
        <taxon>Caenorhabditis</taxon>
    </lineage>
</organism>
<dbReference type="PANTHER" id="PTHR22989:SF3">
    <property type="entry name" value="METHYLTRANSFERASE FKBM DOMAIN-CONTAINING PROTEIN"/>
    <property type="match status" value="1"/>
</dbReference>
<name>A0A8S1HV67_9PELO</name>
<dbReference type="AlphaFoldDB" id="A0A8S1HV67"/>
<keyword evidence="1" id="KW-1133">Transmembrane helix</keyword>
<dbReference type="OrthoDB" id="5861189at2759"/>
<feature type="transmembrane region" description="Helical" evidence="1">
    <location>
        <begin position="285"/>
        <end position="302"/>
    </location>
</feature>
<evidence type="ECO:0000313" key="3">
    <source>
        <dbReference type="Proteomes" id="UP000835052"/>
    </source>
</evidence>
<sequence length="451" mass="51136">MLFINQYQSTRRLFFVLFLTLVLYVISKRSPNDYLYSLPAQVWSSQIKRDFEATFDCLQKGVDQLSNFKQFLVWSNIGAIAGNCRRASPFSNLEILELPSANGLRLHVKSSDKSQVVLLSLGIGGDVSAEKKFYQRPQVFGADPISEENRKLFTDFGIFVPVSVGDAVSLEDAKKVIDGDKKEDSMIVEIDLKTFLDGFMRRPLVDNVWVNNNEWNVAKYFVGEPLFSTALHTHPLKNHLNETSKFVRGIVSDKRFLILRAQMNGSTLSLLLVNVEKRVMRSRSSAPYIFSLFLAILFFVFIRQYRLHVSLPWIPRSPAAANFSIWHDCLAKNISAYEKDPKGLWGNLWRGIKKCELLPGMKNLPIEDFRNGDETKRHILPLDNSPCTIITLGVGHDTKAEEALVEKLSSDSEFFSAPTLFKKSTRSSTQSLANSFILPLEPRQVSLRLAS</sequence>
<evidence type="ECO:0000313" key="2">
    <source>
        <dbReference type="EMBL" id="CAD6198846.1"/>
    </source>
</evidence>
<proteinExistence type="predicted"/>
<accession>A0A8S1HV67</accession>
<keyword evidence="1" id="KW-0812">Transmembrane</keyword>
<evidence type="ECO:0000256" key="1">
    <source>
        <dbReference type="SAM" id="Phobius"/>
    </source>
</evidence>
<dbReference type="Proteomes" id="UP000835052">
    <property type="component" value="Unassembled WGS sequence"/>
</dbReference>
<dbReference type="PANTHER" id="PTHR22989">
    <property type="entry name" value="UNCHARACTERIZED DUF13 C.ELEGANS"/>
    <property type="match status" value="1"/>
</dbReference>
<reference evidence="2" key="1">
    <citation type="submission" date="2020-10" db="EMBL/GenBank/DDBJ databases">
        <authorList>
            <person name="Kikuchi T."/>
        </authorList>
    </citation>
    <scope>NUCLEOTIDE SEQUENCE</scope>
    <source>
        <strain evidence="2">NKZ352</strain>
    </source>
</reference>